<dbReference type="PANTHER" id="PTHR43464:SF19">
    <property type="entry name" value="UBIQUINONE BIOSYNTHESIS O-METHYLTRANSFERASE, MITOCHONDRIAL"/>
    <property type="match status" value="1"/>
</dbReference>
<keyword evidence="1 5" id="KW-0489">Methyltransferase</keyword>
<dbReference type="CDD" id="cd02440">
    <property type="entry name" value="AdoMet_MTases"/>
    <property type="match status" value="1"/>
</dbReference>
<reference evidence="5" key="1">
    <citation type="submission" date="2022-01" db="EMBL/GenBank/DDBJ databases">
        <title>Nocardioidaceae gen. sp. A5X3R13.</title>
        <authorList>
            <person name="Lopez Marin M.A."/>
            <person name="Uhlik O."/>
        </authorList>
    </citation>
    <scope>NUCLEOTIDE SEQUENCE</scope>
    <source>
        <strain evidence="5">A5X3R13</strain>
    </source>
</reference>
<accession>A0AA46TJU6</accession>
<keyword evidence="6" id="KW-1185">Reference proteome</keyword>
<gene>
    <name evidence="5" type="ORF">L0C25_01510</name>
</gene>
<proteinExistence type="predicted"/>
<dbReference type="EMBL" id="CP094970">
    <property type="protein sequence ID" value="UYM05783.1"/>
    <property type="molecule type" value="Genomic_DNA"/>
</dbReference>
<dbReference type="PANTHER" id="PTHR43464">
    <property type="entry name" value="METHYLTRANSFERASE"/>
    <property type="match status" value="1"/>
</dbReference>
<evidence type="ECO:0000259" key="4">
    <source>
        <dbReference type="Pfam" id="PF13649"/>
    </source>
</evidence>
<organism evidence="5 6">
    <name type="scientific">Solicola gregarius</name>
    <dbReference type="NCBI Taxonomy" id="2908642"/>
    <lineage>
        <taxon>Bacteria</taxon>
        <taxon>Bacillati</taxon>
        <taxon>Actinomycetota</taxon>
        <taxon>Actinomycetes</taxon>
        <taxon>Propionibacteriales</taxon>
        <taxon>Nocardioidaceae</taxon>
        <taxon>Solicola</taxon>
    </lineage>
</organism>
<evidence type="ECO:0000256" key="2">
    <source>
        <dbReference type="ARBA" id="ARBA00022679"/>
    </source>
</evidence>
<evidence type="ECO:0000313" key="6">
    <source>
        <dbReference type="Proteomes" id="UP001164390"/>
    </source>
</evidence>
<dbReference type="GO" id="GO:0032259">
    <property type="term" value="P:methylation"/>
    <property type="evidence" value="ECO:0007669"/>
    <property type="project" value="UniProtKB-KW"/>
</dbReference>
<evidence type="ECO:0000256" key="1">
    <source>
        <dbReference type="ARBA" id="ARBA00022603"/>
    </source>
</evidence>
<protein>
    <submittedName>
        <fullName evidence="5">Class I SAM-dependent methyltransferase</fullName>
    </submittedName>
</protein>
<keyword evidence="2" id="KW-0808">Transferase</keyword>
<dbReference type="Pfam" id="PF13649">
    <property type="entry name" value="Methyltransf_25"/>
    <property type="match status" value="1"/>
</dbReference>
<dbReference type="AlphaFoldDB" id="A0AA46TJU6"/>
<dbReference type="Gene3D" id="3.40.50.150">
    <property type="entry name" value="Vaccinia Virus protein VP39"/>
    <property type="match status" value="1"/>
</dbReference>
<evidence type="ECO:0000313" key="5">
    <source>
        <dbReference type="EMBL" id="UYM05783.1"/>
    </source>
</evidence>
<dbReference type="SUPFAM" id="SSF53335">
    <property type="entry name" value="S-adenosyl-L-methionine-dependent methyltransferases"/>
    <property type="match status" value="1"/>
</dbReference>
<sequence length="261" mass="28694">MSDVAEHYERVLARHYTWMLGPDFERLVVGQETQLADLVHAVPGSSATALDLGCGSGLQSLALARLGFDEVIAVDSSATLLAELERRTETSTAIRTVRADFAHGLDGIVPPTSVATVVCMGDTLPHLPSRAAVERVLDDVFRVLVPGGRLVLTFRDLTVAARGLDRFLPVRSDDSTILTCFLEDVGDRIKVHDLVYVRSDDGSWDLHKSSYFKLRLAPDQVGDQLARIGFEVSEARPGERGMWVLTARRPEGRVTDGREER</sequence>
<dbReference type="InterPro" id="IPR029063">
    <property type="entry name" value="SAM-dependent_MTases_sf"/>
</dbReference>
<dbReference type="RefSeq" id="WP_271634608.1">
    <property type="nucleotide sequence ID" value="NZ_CP094970.1"/>
</dbReference>
<dbReference type="InterPro" id="IPR041698">
    <property type="entry name" value="Methyltransf_25"/>
</dbReference>
<dbReference type="KEGG" id="sgrg:L0C25_01510"/>
<evidence type="ECO:0000256" key="3">
    <source>
        <dbReference type="ARBA" id="ARBA00022691"/>
    </source>
</evidence>
<keyword evidence="3" id="KW-0949">S-adenosyl-L-methionine</keyword>
<dbReference type="Proteomes" id="UP001164390">
    <property type="component" value="Chromosome"/>
</dbReference>
<name>A0AA46TJU6_9ACTN</name>
<dbReference type="GO" id="GO:0008168">
    <property type="term" value="F:methyltransferase activity"/>
    <property type="evidence" value="ECO:0007669"/>
    <property type="project" value="UniProtKB-KW"/>
</dbReference>
<feature type="domain" description="Methyltransferase" evidence="4">
    <location>
        <begin position="50"/>
        <end position="148"/>
    </location>
</feature>